<dbReference type="RefSeq" id="WP_116391233.1">
    <property type="nucleotide sequence ID" value="NZ_QUQO01000001.1"/>
</dbReference>
<keyword evidence="4" id="KW-0798">TonB box</keyword>
<dbReference type="InterPro" id="IPR000531">
    <property type="entry name" value="Beta-barrel_TonB"/>
</dbReference>
<dbReference type="Pfam" id="PF07715">
    <property type="entry name" value="Plug"/>
    <property type="match status" value="1"/>
</dbReference>
<comment type="similarity">
    <text evidence="4">Belongs to the TonB-dependent receptor family.</text>
</comment>
<dbReference type="InterPro" id="IPR037066">
    <property type="entry name" value="Plug_dom_sf"/>
</dbReference>
<keyword evidence="8" id="KW-0675">Receptor</keyword>
<dbReference type="EMBL" id="QUQO01000001">
    <property type="protein sequence ID" value="RFB04601.1"/>
    <property type="molecule type" value="Genomic_DNA"/>
</dbReference>
<evidence type="ECO:0000256" key="2">
    <source>
        <dbReference type="ARBA" id="ARBA00023136"/>
    </source>
</evidence>
<feature type="domain" description="TonB-dependent receptor plug" evidence="7">
    <location>
        <begin position="161"/>
        <end position="272"/>
    </location>
</feature>
<accession>A0A371RGN7</accession>
<dbReference type="Pfam" id="PF00593">
    <property type="entry name" value="TonB_dep_Rec_b-barrel"/>
    <property type="match status" value="1"/>
</dbReference>
<keyword evidence="2 4" id="KW-0472">Membrane</keyword>
<comment type="caution">
    <text evidence="8">The sequence shown here is derived from an EMBL/GenBank/DDBJ whole genome shotgun (WGS) entry which is preliminary data.</text>
</comment>
<dbReference type="InterPro" id="IPR012910">
    <property type="entry name" value="Plug_dom"/>
</dbReference>
<dbReference type="OrthoDB" id="8477699at2"/>
<name>A0A371RGN7_9PROT</name>
<dbReference type="Gene3D" id="3.55.50.30">
    <property type="match status" value="1"/>
</dbReference>
<evidence type="ECO:0000256" key="3">
    <source>
        <dbReference type="ARBA" id="ARBA00023237"/>
    </source>
</evidence>
<protein>
    <submittedName>
        <fullName evidence="8">TonB-dependent receptor</fullName>
    </submittedName>
</protein>
<keyword evidence="3" id="KW-0998">Cell outer membrane</keyword>
<reference evidence="8 9" key="1">
    <citation type="submission" date="2018-08" db="EMBL/GenBank/DDBJ databases">
        <title>Parvularcula sp. SM1705, isolated from surface water of the South Sea China.</title>
        <authorList>
            <person name="Sun L."/>
        </authorList>
    </citation>
    <scope>NUCLEOTIDE SEQUENCE [LARGE SCALE GENOMIC DNA]</scope>
    <source>
        <strain evidence="8 9">SM1705</strain>
    </source>
</reference>
<dbReference type="Proteomes" id="UP000264589">
    <property type="component" value="Unassembled WGS sequence"/>
</dbReference>
<feature type="chain" id="PRO_5016952332" evidence="5">
    <location>
        <begin position="25"/>
        <end position="1051"/>
    </location>
</feature>
<evidence type="ECO:0000256" key="1">
    <source>
        <dbReference type="ARBA" id="ARBA00004442"/>
    </source>
</evidence>
<evidence type="ECO:0000256" key="4">
    <source>
        <dbReference type="RuleBase" id="RU003357"/>
    </source>
</evidence>
<dbReference type="InterPro" id="IPR036942">
    <property type="entry name" value="Beta-barrel_TonB_sf"/>
</dbReference>
<dbReference type="PANTHER" id="PTHR47234">
    <property type="match status" value="1"/>
</dbReference>
<dbReference type="Gene3D" id="2.170.130.10">
    <property type="entry name" value="TonB-dependent receptor, plug domain"/>
    <property type="match status" value="1"/>
</dbReference>
<dbReference type="GO" id="GO:0009279">
    <property type="term" value="C:cell outer membrane"/>
    <property type="evidence" value="ECO:0007669"/>
    <property type="project" value="UniProtKB-SubCell"/>
</dbReference>
<sequence length="1051" mass="113440">MNTKGRHYLALGTALLFAGNWAVADTLADIKANGSSNANSNVSTTSELGVATQLTARDAIRSLARRAGLVIIYDSRKIREQVQVEIDPNATPKQALEQVLAGMDLQLEPVGTRTFAITQKVAAPPPQTSTLVPVLAAANFTDTIIVTGVSASTAPLGHETSVVEIDQDTIQLLSETKASDVIFDLPQTLASFSSANTTLLGATSGLNLADLRGLGPERTQVLVNGRRRTPMAGGNVTVFAVDLTTLPHEFVRQVEILDYSQAVSIGPEAVTGSINMVLDTQTDGLETGFRYGLSEKGDFEQKSAYLKWGNGFAGERGHIFGAVEFASEEGLLGADRAESSSPYGFAINGQKTSEEGADFVPGFSGSVITPDGLIAALVLDNGQRISAGQVLPNQLLTPDGGLEPYEARLDQFYNWSSRQSRILPNERLLAVGAIEYELTPQTDVYAELHLGLGRTNVQTSPIPAVGSGGPDPISGDGIRISLDSPIVPDAIRDEITLFAGDQVDSIVLSKRLVALGNRQGKVDRSYVEFIAGGEKRTEGPTSYSGYYRFGQTTTDMTQYNLVSRSRLAIALDPDLCAATLGCVTANPFLSGGLDAAADYLRATSEPNRLTVTEHEFYADVATELDLKWGKSASLLAGISWRHNEVDTDRPSSNADILTLARVTGYDGTEEQTDLFARFTLPLISDRAFISEFRVGGGGRIVHSDVSGWSENAEAFADWEILEGLSLRGVASYGERPPNLSELYLQAPGQGSVAFDPCSGLDPSEESVIVENCLAVGPLGVNSGYVSSGYLVTIPFLGNPDLEPETNYNWRTDLIVEPHALFGWEGGRSRLRLSYTDLMIKGIFDLPAVNILDECYGSVNLSSEYCGTSTLTGEPYIVRNPANDELVSYSYPLINQHEAEWKGLDFEARMTQRTSSLGPIDRVWATALHTHILEAEVSWAGTLTGSAAYPRDRTLVSAGFDIGRHEFAVQGQRRGEVRTAESEVDLARIGTYTTYDLAWRSQLSENARLTATVNNLTDEAPQIAAFTDGLNVLAEHYDLIGRRFSIELEYKF</sequence>
<evidence type="ECO:0000259" key="7">
    <source>
        <dbReference type="Pfam" id="PF07715"/>
    </source>
</evidence>
<dbReference type="SUPFAM" id="SSF56935">
    <property type="entry name" value="Porins"/>
    <property type="match status" value="1"/>
</dbReference>
<keyword evidence="5" id="KW-0732">Signal</keyword>
<comment type="subcellular location">
    <subcellularLocation>
        <location evidence="1 4">Cell outer membrane</location>
    </subcellularLocation>
</comment>
<gene>
    <name evidence="8" type="ORF">DX908_04490</name>
</gene>
<keyword evidence="9" id="KW-1185">Reference proteome</keyword>
<feature type="signal peptide" evidence="5">
    <location>
        <begin position="1"/>
        <end position="24"/>
    </location>
</feature>
<proteinExistence type="inferred from homology"/>
<dbReference type="InParanoid" id="A0A371RGN7"/>
<organism evidence="8 9">
    <name type="scientific">Parvularcula marina</name>
    <dbReference type="NCBI Taxonomy" id="2292771"/>
    <lineage>
        <taxon>Bacteria</taxon>
        <taxon>Pseudomonadati</taxon>
        <taxon>Pseudomonadota</taxon>
        <taxon>Alphaproteobacteria</taxon>
        <taxon>Parvularculales</taxon>
        <taxon>Parvularculaceae</taxon>
        <taxon>Parvularcula</taxon>
    </lineage>
</organism>
<evidence type="ECO:0000313" key="9">
    <source>
        <dbReference type="Proteomes" id="UP000264589"/>
    </source>
</evidence>
<evidence type="ECO:0000259" key="6">
    <source>
        <dbReference type="Pfam" id="PF00593"/>
    </source>
</evidence>
<evidence type="ECO:0000313" key="8">
    <source>
        <dbReference type="EMBL" id="RFB04601.1"/>
    </source>
</evidence>
<dbReference type="Gene3D" id="2.40.170.20">
    <property type="entry name" value="TonB-dependent receptor, beta-barrel domain"/>
    <property type="match status" value="1"/>
</dbReference>
<dbReference type="AlphaFoldDB" id="A0A371RGN7"/>
<dbReference type="PANTHER" id="PTHR47234:SF3">
    <property type="entry name" value="SECRETIN_TONB SHORT N-TERMINAL DOMAIN-CONTAINING PROTEIN"/>
    <property type="match status" value="1"/>
</dbReference>
<evidence type="ECO:0000256" key="5">
    <source>
        <dbReference type="SAM" id="SignalP"/>
    </source>
</evidence>
<feature type="domain" description="TonB-dependent receptor-like beta-barrel" evidence="6">
    <location>
        <begin position="564"/>
        <end position="1015"/>
    </location>
</feature>